<organism evidence="2 3">
    <name type="scientific">Pelagovum pacificum</name>
    <dbReference type="NCBI Taxonomy" id="2588711"/>
    <lineage>
        <taxon>Bacteria</taxon>
        <taxon>Pseudomonadati</taxon>
        <taxon>Pseudomonadota</taxon>
        <taxon>Alphaproteobacteria</taxon>
        <taxon>Rhodobacterales</taxon>
        <taxon>Paracoccaceae</taxon>
        <taxon>Pelagovum</taxon>
    </lineage>
</organism>
<name>A0A5C5GAG0_9RHOB</name>
<evidence type="ECO:0000259" key="1">
    <source>
        <dbReference type="Pfam" id="PF06568"/>
    </source>
</evidence>
<dbReference type="AlphaFoldDB" id="A0A5C5GAG0"/>
<dbReference type="OrthoDB" id="8116725at2"/>
<dbReference type="Pfam" id="PF06568">
    <property type="entry name" value="YjiS-like"/>
    <property type="match status" value="1"/>
</dbReference>
<evidence type="ECO:0000313" key="2">
    <source>
        <dbReference type="EMBL" id="TNY30950.1"/>
    </source>
</evidence>
<reference evidence="2 3" key="1">
    <citation type="submission" date="2019-06" db="EMBL/GenBank/DDBJ databases">
        <title>Genome of new Rhodobacteraceae sp. SM1903.</title>
        <authorList>
            <person name="Ren X."/>
        </authorList>
    </citation>
    <scope>NUCLEOTIDE SEQUENCE [LARGE SCALE GENOMIC DNA]</scope>
    <source>
        <strain evidence="2 3">SM1903</strain>
    </source>
</reference>
<proteinExistence type="predicted"/>
<accession>A0A5C5GAG0</accession>
<gene>
    <name evidence="2" type="ORF">FHY64_17785</name>
</gene>
<evidence type="ECO:0000313" key="3">
    <source>
        <dbReference type="Proteomes" id="UP000314011"/>
    </source>
</evidence>
<dbReference type="EMBL" id="VFFF01000003">
    <property type="protein sequence ID" value="TNY30950.1"/>
    <property type="molecule type" value="Genomic_DNA"/>
</dbReference>
<protein>
    <submittedName>
        <fullName evidence="2">DUF1127 domain-containing protein</fullName>
    </submittedName>
</protein>
<comment type="caution">
    <text evidence="2">The sequence shown here is derived from an EMBL/GenBank/DDBJ whole genome shotgun (WGS) entry which is preliminary data.</text>
</comment>
<feature type="domain" description="YjiS-like" evidence="1">
    <location>
        <begin position="27"/>
        <end position="62"/>
    </location>
</feature>
<dbReference type="Proteomes" id="UP000314011">
    <property type="component" value="Unassembled WGS sequence"/>
</dbReference>
<dbReference type="RefSeq" id="WP_140197216.1">
    <property type="nucleotide sequence ID" value="NZ_CP065915.1"/>
</dbReference>
<dbReference type="InterPro" id="IPR009506">
    <property type="entry name" value="YjiS-like"/>
</dbReference>
<keyword evidence="3" id="KW-1185">Reference proteome</keyword>
<sequence length="72" mass="7892">MAIFDTTRSYAAPRGVFGPGRAIARMVASLNAWHEARMTRTALSKLTAHELADIGLDHGDIDVVAEGRRSRR</sequence>